<keyword evidence="1" id="KW-1133">Transmembrane helix</keyword>
<evidence type="ECO:0000256" key="1">
    <source>
        <dbReference type="SAM" id="Phobius"/>
    </source>
</evidence>
<comment type="caution">
    <text evidence="2">The sequence shown here is derived from an EMBL/GenBank/DDBJ whole genome shotgun (WGS) entry which is preliminary data.</text>
</comment>
<name>A0A645JGM7_9ZZZZ</name>
<feature type="transmembrane region" description="Helical" evidence="1">
    <location>
        <begin position="60"/>
        <end position="82"/>
    </location>
</feature>
<keyword evidence="1" id="KW-0812">Transmembrane</keyword>
<organism evidence="2">
    <name type="scientific">bioreactor metagenome</name>
    <dbReference type="NCBI Taxonomy" id="1076179"/>
    <lineage>
        <taxon>unclassified sequences</taxon>
        <taxon>metagenomes</taxon>
        <taxon>ecological metagenomes</taxon>
    </lineage>
</organism>
<evidence type="ECO:0000313" key="2">
    <source>
        <dbReference type="EMBL" id="MPN62858.1"/>
    </source>
</evidence>
<sequence length="158" mass="17604">MKASVLEDMALAGQLQRSGVPFQLFVGESDVSFRMYPAGFRSLLQGFSKNLATGAAKTPLWLILLVALFFASLASVPLHLALALLRGEAIALLYASLYPVWVLALFLLGRRIGRFSPVTVLLYPLPLTFYLLIFLYSGLLRLFRCKVKWKGRAVPLER</sequence>
<gene>
    <name evidence="2" type="primary">crtQ_2</name>
    <name evidence="2" type="ORF">SDC9_210611</name>
</gene>
<protein>
    <submittedName>
        <fullName evidence="2">4,4'-diaponeurosporenoate glycosyltransferase</fullName>
        <ecNumber evidence="2">2.4.1.-</ecNumber>
    </submittedName>
</protein>
<accession>A0A645JGM7</accession>
<dbReference type="AlphaFoldDB" id="A0A645JGM7"/>
<dbReference type="EC" id="2.4.1.-" evidence="2"/>
<keyword evidence="2" id="KW-0808">Transferase</keyword>
<proteinExistence type="predicted"/>
<dbReference type="EMBL" id="VSSQ01141498">
    <property type="protein sequence ID" value="MPN62858.1"/>
    <property type="molecule type" value="Genomic_DNA"/>
</dbReference>
<feature type="transmembrane region" description="Helical" evidence="1">
    <location>
        <begin position="121"/>
        <end position="143"/>
    </location>
</feature>
<feature type="transmembrane region" description="Helical" evidence="1">
    <location>
        <begin position="89"/>
        <end position="109"/>
    </location>
</feature>
<dbReference type="GO" id="GO:0016757">
    <property type="term" value="F:glycosyltransferase activity"/>
    <property type="evidence" value="ECO:0007669"/>
    <property type="project" value="UniProtKB-KW"/>
</dbReference>
<keyword evidence="1" id="KW-0472">Membrane</keyword>
<keyword evidence="2" id="KW-0328">Glycosyltransferase</keyword>
<reference evidence="2" key="1">
    <citation type="submission" date="2019-08" db="EMBL/GenBank/DDBJ databases">
        <authorList>
            <person name="Kucharzyk K."/>
            <person name="Murdoch R.W."/>
            <person name="Higgins S."/>
            <person name="Loffler F."/>
        </authorList>
    </citation>
    <scope>NUCLEOTIDE SEQUENCE</scope>
</reference>